<name>A0ABP0FT70_CLALP</name>
<comment type="caution">
    <text evidence="1">The sequence shown here is derived from an EMBL/GenBank/DDBJ whole genome shotgun (WGS) entry which is preliminary data.</text>
</comment>
<proteinExistence type="predicted"/>
<protein>
    <submittedName>
        <fullName evidence="1">Uncharacterized protein</fullName>
    </submittedName>
</protein>
<evidence type="ECO:0000313" key="1">
    <source>
        <dbReference type="EMBL" id="CAK8682513.1"/>
    </source>
</evidence>
<keyword evidence="2" id="KW-1185">Reference proteome</keyword>
<accession>A0ABP0FT70</accession>
<gene>
    <name evidence="1" type="ORF">CVLEPA_LOCUS13170</name>
</gene>
<organism evidence="1 2">
    <name type="scientific">Clavelina lepadiformis</name>
    <name type="common">Light-bulb sea squirt</name>
    <name type="synonym">Ascidia lepadiformis</name>
    <dbReference type="NCBI Taxonomy" id="159417"/>
    <lineage>
        <taxon>Eukaryota</taxon>
        <taxon>Metazoa</taxon>
        <taxon>Chordata</taxon>
        <taxon>Tunicata</taxon>
        <taxon>Ascidiacea</taxon>
        <taxon>Aplousobranchia</taxon>
        <taxon>Clavelinidae</taxon>
        <taxon>Clavelina</taxon>
    </lineage>
</organism>
<dbReference type="EMBL" id="CAWYQH010000090">
    <property type="protein sequence ID" value="CAK8682513.1"/>
    <property type="molecule type" value="Genomic_DNA"/>
</dbReference>
<reference evidence="1 2" key="1">
    <citation type="submission" date="2024-02" db="EMBL/GenBank/DDBJ databases">
        <authorList>
            <person name="Daric V."/>
            <person name="Darras S."/>
        </authorList>
    </citation>
    <scope>NUCLEOTIDE SEQUENCE [LARGE SCALE GENOMIC DNA]</scope>
</reference>
<evidence type="ECO:0000313" key="2">
    <source>
        <dbReference type="Proteomes" id="UP001642483"/>
    </source>
</evidence>
<dbReference type="Proteomes" id="UP001642483">
    <property type="component" value="Unassembled WGS sequence"/>
</dbReference>
<sequence length="148" mass="17056">MTDMIRLSYDLKVVRPAYSAVTNEVARDSERLKPGGEFIARTPVPKHAMHKDVTTARRGSDPSMTCKPGFKIRSMAGDYRCHVLKQIWLFFILVTDNREKNVFAQLSTKVCKDKMFVQQIFIRRELKYLTDCCVELIYDATCYCTSSV</sequence>